<keyword evidence="4 6" id="KW-1133">Transmembrane helix</keyword>
<protein>
    <submittedName>
        <fullName evidence="7">F0F1 ATP synthase subunit I</fullName>
    </submittedName>
</protein>
<accession>A0ABN1L3Q0</accession>
<dbReference type="EMBL" id="BAAAFA010000002">
    <property type="protein sequence ID" value="GAA0812361.1"/>
    <property type="molecule type" value="Genomic_DNA"/>
</dbReference>
<name>A0ABN1L3Q0_9GAMM</name>
<evidence type="ECO:0000256" key="2">
    <source>
        <dbReference type="ARBA" id="ARBA00022475"/>
    </source>
</evidence>
<evidence type="ECO:0000256" key="4">
    <source>
        <dbReference type="ARBA" id="ARBA00022989"/>
    </source>
</evidence>
<evidence type="ECO:0000313" key="7">
    <source>
        <dbReference type="EMBL" id="GAA0812361.1"/>
    </source>
</evidence>
<keyword evidence="5 6" id="KW-0472">Membrane</keyword>
<proteinExistence type="predicted"/>
<evidence type="ECO:0000313" key="8">
    <source>
        <dbReference type="Proteomes" id="UP001500021"/>
    </source>
</evidence>
<dbReference type="Proteomes" id="UP001500021">
    <property type="component" value="Unassembled WGS sequence"/>
</dbReference>
<dbReference type="Pfam" id="PF03899">
    <property type="entry name" value="ATP-synt_I"/>
    <property type="match status" value="1"/>
</dbReference>
<evidence type="ECO:0000256" key="6">
    <source>
        <dbReference type="SAM" id="Phobius"/>
    </source>
</evidence>
<dbReference type="RefSeq" id="WP_215978427.1">
    <property type="nucleotide sequence ID" value="NZ_BAAAFA010000002.1"/>
</dbReference>
<keyword evidence="3 6" id="KW-0812">Transmembrane</keyword>
<evidence type="ECO:0000256" key="1">
    <source>
        <dbReference type="ARBA" id="ARBA00004651"/>
    </source>
</evidence>
<feature type="transmembrane region" description="Helical" evidence="6">
    <location>
        <begin position="41"/>
        <end position="62"/>
    </location>
</feature>
<gene>
    <name evidence="7" type="ORF">GCM10009111_06150</name>
</gene>
<sequence>MNNKLTGPGRIFAYKQCALISILVLLCSLLLYVFLGKTTAISALVGGAIGVLPNILFAYKAFKYAGAKSSKKVVESFFSGVKLKMALTAFLFALAFKFLVIVPLPFFAMFCLVMAMPLVTPFVIKHES</sequence>
<keyword evidence="2" id="KW-1003">Cell membrane</keyword>
<comment type="subcellular location">
    <subcellularLocation>
        <location evidence="1">Cell membrane</location>
        <topology evidence="1">Multi-pass membrane protein</topology>
    </subcellularLocation>
</comment>
<evidence type="ECO:0000256" key="5">
    <source>
        <dbReference type="ARBA" id="ARBA00023136"/>
    </source>
</evidence>
<feature type="transmembrane region" description="Helical" evidence="6">
    <location>
        <begin position="12"/>
        <end position="35"/>
    </location>
</feature>
<organism evidence="7 8">
    <name type="scientific">Colwellia asteriadis</name>
    <dbReference type="NCBI Taxonomy" id="517723"/>
    <lineage>
        <taxon>Bacteria</taxon>
        <taxon>Pseudomonadati</taxon>
        <taxon>Pseudomonadota</taxon>
        <taxon>Gammaproteobacteria</taxon>
        <taxon>Alteromonadales</taxon>
        <taxon>Colwelliaceae</taxon>
        <taxon>Colwellia</taxon>
    </lineage>
</organism>
<reference evidence="7 8" key="1">
    <citation type="journal article" date="2019" name="Int. J. Syst. Evol. Microbiol.">
        <title>The Global Catalogue of Microorganisms (GCM) 10K type strain sequencing project: providing services to taxonomists for standard genome sequencing and annotation.</title>
        <authorList>
            <consortium name="The Broad Institute Genomics Platform"/>
            <consortium name="The Broad Institute Genome Sequencing Center for Infectious Disease"/>
            <person name="Wu L."/>
            <person name="Ma J."/>
        </authorList>
    </citation>
    <scope>NUCLEOTIDE SEQUENCE [LARGE SCALE GENOMIC DNA]</scope>
    <source>
        <strain evidence="7 8">JCM 15608</strain>
    </source>
</reference>
<evidence type="ECO:0000256" key="3">
    <source>
        <dbReference type="ARBA" id="ARBA00022692"/>
    </source>
</evidence>
<dbReference type="InterPro" id="IPR005598">
    <property type="entry name" value="ATP_synth_I"/>
</dbReference>
<keyword evidence="8" id="KW-1185">Reference proteome</keyword>
<comment type="caution">
    <text evidence="7">The sequence shown here is derived from an EMBL/GenBank/DDBJ whole genome shotgun (WGS) entry which is preliminary data.</text>
</comment>